<comment type="caution">
    <text evidence="1">The sequence shown here is derived from an EMBL/GenBank/DDBJ whole genome shotgun (WGS) entry which is preliminary data.</text>
</comment>
<dbReference type="EMBL" id="WHWB01034831">
    <property type="protein sequence ID" value="KAJ7403512.1"/>
    <property type="molecule type" value="Genomic_DNA"/>
</dbReference>
<gene>
    <name evidence="1" type="ORF">WISP_150515</name>
</gene>
<reference evidence="1" key="1">
    <citation type="submission" date="2019-10" db="EMBL/GenBank/DDBJ databases">
        <authorList>
            <person name="Soares A.E.R."/>
            <person name="Aleixo A."/>
            <person name="Schneider P."/>
            <person name="Miyaki C.Y."/>
            <person name="Schneider M.P."/>
            <person name="Mello C."/>
            <person name="Vasconcelos A.T.R."/>
        </authorList>
    </citation>
    <scope>NUCLEOTIDE SEQUENCE</scope>
    <source>
        <tissue evidence="1">Muscle</tissue>
    </source>
</reference>
<sequence length="115" mass="13826">MIWESLVLELYRKFIIQLHGKQSIKEPKVSSTKPSYMDTEIDFKQLFNPQQSDSLHFNRIRRLHKTWVKEKPKPPPQLTIKVYSKLPFEWNNKVVLLYNLYCKEGKEENKTKCNT</sequence>
<keyword evidence="2" id="KW-1185">Reference proteome</keyword>
<protein>
    <submittedName>
        <fullName evidence="1">Uncharacterized protein</fullName>
    </submittedName>
</protein>
<proteinExistence type="predicted"/>
<evidence type="ECO:0000313" key="2">
    <source>
        <dbReference type="Proteomes" id="UP001145742"/>
    </source>
</evidence>
<evidence type="ECO:0000313" key="1">
    <source>
        <dbReference type="EMBL" id="KAJ7403512.1"/>
    </source>
</evidence>
<accession>A0ABQ9CPN4</accession>
<dbReference type="Proteomes" id="UP001145742">
    <property type="component" value="Unassembled WGS sequence"/>
</dbReference>
<organism evidence="1 2">
    <name type="scientific">Willisornis vidua</name>
    <name type="common">Xingu scale-backed antbird</name>
    <dbReference type="NCBI Taxonomy" id="1566151"/>
    <lineage>
        <taxon>Eukaryota</taxon>
        <taxon>Metazoa</taxon>
        <taxon>Chordata</taxon>
        <taxon>Craniata</taxon>
        <taxon>Vertebrata</taxon>
        <taxon>Euteleostomi</taxon>
        <taxon>Archelosauria</taxon>
        <taxon>Archosauria</taxon>
        <taxon>Dinosauria</taxon>
        <taxon>Saurischia</taxon>
        <taxon>Theropoda</taxon>
        <taxon>Coelurosauria</taxon>
        <taxon>Aves</taxon>
        <taxon>Neognathae</taxon>
        <taxon>Neoaves</taxon>
        <taxon>Telluraves</taxon>
        <taxon>Australaves</taxon>
        <taxon>Passeriformes</taxon>
        <taxon>Thamnophilidae</taxon>
        <taxon>Willisornis</taxon>
    </lineage>
</organism>
<name>A0ABQ9CPN4_9PASS</name>